<name>A0A423IG17_9PSED</name>
<evidence type="ECO:0000313" key="2">
    <source>
        <dbReference type="EMBL" id="RON24377.1"/>
    </source>
</evidence>
<dbReference type="Pfam" id="PF10145">
    <property type="entry name" value="PhageMin_Tail"/>
    <property type="match status" value="1"/>
</dbReference>
<evidence type="ECO:0000259" key="1">
    <source>
        <dbReference type="Pfam" id="PF10145"/>
    </source>
</evidence>
<gene>
    <name evidence="2" type="ORF">BK660_01515</name>
</gene>
<reference evidence="2 3" key="1">
    <citation type="submission" date="2016-10" db="EMBL/GenBank/DDBJ databases">
        <title>Comparative genome analysis of multiple Pseudomonas spp. focuses on biocontrol and plant growth promoting traits.</title>
        <authorList>
            <person name="Tao X.-Y."/>
            <person name="Taylor C.G."/>
        </authorList>
    </citation>
    <scope>NUCLEOTIDE SEQUENCE [LARGE SCALE GENOMIC DNA]</scope>
    <source>
        <strain evidence="2 3">38D7</strain>
    </source>
</reference>
<dbReference type="NCBIfam" id="TIGR01760">
    <property type="entry name" value="tape_meas_TP901"/>
    <property type="match status" value="1"/>
</dbReference>
<accession>A0A423IG17</accession>
<sequence>MPGMLNLAAAGGADLAQTADIASNILSGLGMNAGQMAKIGDVMVGTFTRSINQDGIFPRWHTAPDRIQSQPQAHRRRLH</sequence>
<dbReference type="AlphaFoldDB" id="A0A423IG17"/>
<protein>
    <submittedName>
        <fullName evidence="2">Phage tail tape measure protein</fullName>
    </submittedName>
</protein>
<dbReference type="Proteomes" id="UP000285636">
    <property type="component" value="Unassembled WGS sequence"/>
</dbReference>
<comment type="caution">
    <text evidence="2">The sequence shown here is derived from an EMBL/GenBank/DDBJ whole genome shotgun (WGS) entry which is preliminary data.</text>
</comment>
<dbReference type="EMBL" id="MOBK01000001">
    <property type="protein sequence ID" value="RON24377.1"/>
    <property type="molecule type" value="Genomic_DNA"/>
</dbReference>
<organism evidence="2 3">
    <name type="scientific">Pseudomonas brassicacearum</name>
    <dbReference type="NCBI Taxonomy" id="930166"/>
    <lineage>
        <taxon>Bacteria</taxon>
        <taxon>Pseudomonadati</taxon>
        <taxon>Pseudomonadota</taxon>
        <taxon>Gammaproteobacteria</taxon>
        <taxon>Pseudomonadales</taxon>
        <taxon>Pseudomonadaceae</taxon>
        <taxon>Pseudomonas</taxon>
    </lineage>
</organism>
<dbReference type="InterPro" id="IPR010090">
    <property type="entry name" value="Phage_tape_meas"/>
</dbReference>
<feature type="domain" description="Phage tail tape measure protein" evidence="1">
    <location>
        <begin position="1"/>
        <end position="51"/>
    </location>
</feature>
<evidence type="ECO:0000313" key="3">
    <source>
        <dbReference type="Proteomes" id="UP000285636"/>
    </source>
</evidence>
<proteinExistence type="predicted"/>